<dbReference type="PROSITE" id="PS50928">
    <property type="entry name" value="ABC_TM1"/>
    <property type="match status" value="1"/>
</dbReference>
<dbReference type="Gene3D" id="1.10.3720.10">
    <property type="entry name" value="MetI-like"/>
    <property type="match status" value="1"/>
</dbReference>
<feature type="transmembrane region" description="Helical" evidence="7">
    <location>
        <begin position="537"/>
        <end position="557"/>
    </location>
</feature>
<evidence type="ECO:0000256" key="1">
    <source>
        <dbReference type="ARBA" id="ARBA00004651"/>
    </source>
</evidence>
<accession>A0A7Z7LGT2</accession>
<evidence type="ECO:0000313" key="9">
    <source>
        <dbReference type="EMBL" id="SSC13849.1"/>
    </source>
</evidence>
<dbReference type="EMBL" id="LS974202">
    <property type="protein sequence ID" value="SSC13849.1"/>
    <property type="molecule type" value="Genomic_DNA"/>
</dbReference>
<feature type="domain" description="ABC transmembrane type-1" evidence="8">
    <location>
        <begin position="532"/>
        <end position="744"/>
    </location>
</feature>
<feature type="transmembrane region" description="Helical" evidence="7">
    <location>
        <begin position="731"/>
        <end position="749"/>
    </location>
</feature>
<dbReference type="Pfam" id="PF00528">
    <property type="entry name" value="BPD_transp_1"/>
    <property type="match status" value="1"/>
</dbReference>
<evidence type="ECO:0000259" key="8">
    <source>
        <dbReference type="PROSITE" id="PS50928"/>
    </source>
</evidence>
<evidence type="ECO:0000256" key="5">
    <source>
        <dbReference type="ARBA" id="ARBA00022989"/>
    </source>
</evidence>
<dbReference type="InterPro" id="IPR051393">
    <property type="entry name" value="ABC_transporter_permease"/>
</dbReference>
<feature type="transmembrane region" description="Helical" evidence="7">
    <location>
        <begin position="438"/>
        <end position="461"/>
    </location>
</feature>
<protein>
    <submittedName>
        <fullName evidence="9">N-acetyl-D-glucosamine ABC transport system (Modular protein)</fullName>
    </submittedName>
</protein>
<evidence type="ECO:0000313" key="10">
    <source>
        <dbReference type="Proteomes" id="UP000250796"/>
    </source>
</evidence>
<keyword evidence="2 7" id="KW-0813">Transport</keyword>
<keyword evidence="10" id="KW-1185">Reference proteome</keyword>
<sequence>MKHNKLLIGLFIFVALLMLSGFAILNIYAADGYSKYARENEASLLKSIKLNYLNLAADIDNALYPLVDDPQAAGSVVENLSDDIVFAALYDYDGKLLEDFGYSVPDDLPSSIFFENLTFSSGLPRAEISRFNDKLYIQAGILTLDDTVFVVLLNRFGDLLENTLEIYDRELLVYYGDENSFKTPAGAPEIDKATLGDLFRRTMNSQRPESAEIYSSNGELIINALAIYDSDNWDVISFFSTVTSPALWKRSIDSLAVFIWVSGIASLIFALFFLYIYFKKVQKDPKMKKSARFLYGLTAFLPAIVLVAIFSYSIYGESLIGISETVALKNSRGWFGDVERFLEVKSPESPSEFIDRSRETTGANFVMRQGGSLLASNLTQKRLSNLETISSTAIEGGIVKGTAKLNDVLHTYMTREISGIEATVLYEETSRENTVLSIQFFAIGMILTLLVIAVVSGFIINNIQSSILIKRTFIGYGFLMPALVHLIWWAVGPMGFALFLAFRRWSIVDAAKPFVGLENFIEIFGDFKFWNALKNTAVYSIYVPIGMFISLLLAIAVNKLGKLSIVLRVLYYLPVVTAGVATTIVWRWIFNRDFGVLNFILGLVGIKPIAWLESPQFALISMMIIGIWSAIGSQLLIFLAGLQGIPKDFYDAASVDGASKSKIFLKITLPLLKPTSLFVLVTSVIGSFQVFTPIYVLTQGGPLRSTDVVFYHIWQSAWVDMRMGYAAAQSWILFLLLAVLTFVEFKLFGKESWQAYF</sequence>
<keyword evidence="3" id="KW-1003">Cell membrane</keyword>
<feature type="transmembrane region" description="Helical" evidence="7">
    <location>
        <begin position="293"/>
        <end position="315"/>
    </location>
</feature>
<feature type="transmembrane region" description="Helical" evidence="7">
    <location>
        <begin position="473"/>
        <end position="491"/>
    </location>
</feature>
<dbReference type="PANTHER" id="PTHR30193:SF37">
    <property type="entry name" value="INNER MEMBRANE ABC TRANSPORTER PERMEASE PROTEIN YCJO"/>
    <property type="match status" value="1"/>
</dbReference>
<dbReference type="Proteomes" id="UP000250796">
    <property type="component" value="Chromosome MESINF"/>
</dbReference>
<keyword evidence="6 7" id="KW-0472">Membrane</keyword>
<dbReference type="SUPFAM" id="SSF161098">
    <property type="entry name" value="MetI-like"/>
    <property type="match status" value="1"/>
</dbReference>
<evidence type="ECO:0000256" key="7">
    <source>
        <dbReference type="RuleBase" id="RU363032"/>
    </source>
</evidence>
<comment type="similarity">
    <text evidence="7">Belongs to the binding-protein-dependent transport system permease family.</text>
</comment>
<comment type="subcellular location">
    <subcellularLocation>
        <location evidence="1 7">Cell membrane</location>
        <topology evidence="1 7">Multi-pass membrane protein</topology>
    </subcellularLocation>
</comment>
<evidence type="ECO:0000256" key="3">
    <source>
        <dbReference type="ARBA" id="ARBA00022475"/>
    </source>
</evidence>
<dbReference type="AlphaFoldDB" id="A0A7Z7LGT2"/>
<keyword evidence="4 7" id="KW-0812">Transmembrane</keyword>
<dbReference type="RefSeq" id="WP_169699980.1">
    <property type="nucleotide sequence ID" value="NZ_LS974202.1"/>
</dbReference>
<feature type="transmembrane region" description="Helical" evidence="7">
    <location>
        <begin position="677"/>
        <end position="697"/>
    </location>
</feature>
<keyword evidence="5 7" id="KW-1133">Transmembrane helix</keyword>
<evidence type="ECO:0000256" key="6">
    <source>
        <dbReference type="ARBA" id="ARBA00023136"/>
    </source>
</evidence>
<name>A0A7Z7LGT2_9BACT</name>
<dbReference type="PANTHER" id="PTHR30193">
    <property type="entry name" value="ABC TRANSPORTER PERMEASE PROTEIN"/>
    <property type="match status" value="1"/>
</dbReference>
<feature type="transmembrane region" description="Helical" evidence="7">
    <location>
        <begin position="619"/>
        <end position="642"/>
    </location>
</feature>
<dbReference type="KEGG" id="minf:MESINF_2409"/>
<gene>
    <name evidence="9" type="ORF">MESINF_2409</name>
</gene>
<proteinExistence type="inferred from homology"/>
<organism evidence="9 10">
    <name type="scientific">Mesotoga infera</name>
    <dbReference type="NCBI Taxonomy" id="1236046"/>
    <lineage>
        <taxon>Bacteria</taxon>
        <taxon>Thermotogati</taxon>
        <taxon>Thermotogota</taxon>
        <taxon>Thermotogae</taxon>
        <taxon>Kosmotogales</taxon>
        <taxon>Kosmotogaceae</taxon>
        <taxon>Mesotoga</taxon>
    </lineage>
</organism>
<feature type="transmembrane region" description="Helical" evidence="7">
    <location>
        <begin position="257"/>
        <end position="278"/>
    </location>
</feature>
<dbReference type="GO" id="GO:0005886">
    <property type="term" value="C:plasma membrane"/>
    <property type="evidence" value="ECO:0007669"/>
    <property type="project" value="UniProtKB-SubCell"/>
</dbReference>
<dbReference type="CDD" id="cd06261">
    <property type="entry name" value="TM_PBP2"/>
    <property type="match status" value="1"/>
</dbReference>
<dbReference type="InterPro" id="IPR000515">
    <property type="entry name" value="MetI-like"/>
</dbReference>
<dbReference type="GO" id="GO:0055085">
    <property type="term" value="P:transmembrane transport"/>
    <property type="evidence" value="ECO:0007669"/>
    <property type="project" value="InterPro"/>
</dbReference>
<evidence type="ECO:0000256" key="2">
    <source>
        <dbReference type="ARBA" id="ARBA00022448"/>
    </source>
</evidence>
<feature type="transmembrane region" description="Helical" evidence="7">
    <location>
        <begin position="569"/>
        <end position="589"/>
    </location>
</feature>
<dbReference type="InterPro" id="IPR035906">
    <property type="entry name" value="MetI-like_sf"/>
</dbReference>
<reference evidence="9 10" key="1">
    <citation type="submission" date="2017-01" db="EMBL/GenBank/DDBJ databases">
        <authorList>
            <person name="Erauso G."/>
        </authorList>
    </citation>
    <scope>NUCLEOTIDE SEQUENCE [LARGE SCALE GENOMIC DNA]</scope>
    <source>
        <strain evidence="9">MESINF1</strain>
    </source>
</reference>
<evidence type="ECO:0000256" key="4">
    <source>
        <dbReference type="ARBA" id="ARBA00022692"/>
    </source>
</evidence>